<feature type="transmembrane region" description="Helical" evidence="7">
    <location>
        <begin position="186"/>
        <end position="208"/>
    </location>
</feature>
<accession>A0A286UK08</accession>
<evidence type="ECO:0000256" key="4">
    <source>
        <dbReference type="ARBA" id="ARBA00022989"/>
    </source>
</evidence>
<dbReference type="Pfam" id="PF07690">
    <property type="entry name" value="MFS_1"/>
    <property type="match status" value="1"/>
</dbReference>
<dbReference type="GO" id="GO:0022857">
    <property type="term" value="F:transmembrane transporter activity"/>
    <property type="evidence" value="ECO:0007669"/>
    <property type="project" value="InterPro"/>
</dbReference>
<comment type="subcellular location">
    <subcellularLocation>
        <location evidence="1">Membrane</location>
        <topology evidence="1">Multi-pass membrane protein</topology>
    </subcellularLocation>
</comment>
<dbReference type="AlphaFoldDB" id="A0A286UK08"/>
<dbReference type="SUPFAM" id="SSF103473">
    <property type="entry name" value="MFS general substrate transporter"/>
    <property type="match status" value="1"/>
</dbReference>
<feature type="transmembrane region" description="Helical" evidence="7">
    <location>
        <begin position="465"/>
        <end position="484"/>
    </location>
</feature>
<dbReference type="PROSITE" id="PS50850">
    <property type="entry name" value="MFS"/>
    <property type="match status" value="1"/>
</dbReference>
<sequence length="506" mass="55569">MSSPGVLITGSYQDPQEECNEQTSLLSGSQASSPTLNESQTLSPSNMPLENPLPWRAVSIILILNGLQPLAFELVFPFINQMILETGIVTDPERVGFYSGTIESLFAVMSFIFVLPCSSISDRYGRKPVVLISIFVLAISTALFGFSKSFWFMIMTRAIGGIASASWSTMKVMLGEITDKTNQGRAIAAFGIAFKLGQILGQPVGGLMSHPERYSNMFNNRFWNTYPYALPCLFSGSIAFLGATAGIFLLQETKPNRKRESDTVSEYGSTYSEEQISAKSKSSNSWLSILTPEVSSLMFSTFAMTLVSETLFALYPLFAFTPVEYGGLGLDEGGIGAHMAARSIFCIFLIAAFAPMQRHIGTLKTYELSMQAWPLCCLFFPLLNLLKRWEVSALVMNSALAVFFTIWGFAHNAWSASTLMINDAAPSAESLAAINGLAQMVIVLPEAISPAFVNSLFAWTISNDVLQGYLTYVVLFGLCFMAAVHSTTLKEVTHDWRENSKYQDSR</sequence>
<dbReference type="PANTHER" id="PTHR23504">
    <property type="entry name" value="MAJOR FACILITATOR SUPERFAMILY DOMAIN-CONTAINING PROTEIN 10"/>
    <property type="match status" value="1"/>
</dbReference>
<evidence type="ECO:0000256" key="5">
    <source>
        <dbReference type="ARBA" id="ARBA00023136"/>
    </source>
</evidence>
<reference evidence="9 10" key="1">
    <citation type="journal article" date="2017" name="Mol. Ecol.">
        <title>Comparative and population genomic landscape of Phellinus noxius: A hypervariable fungus causing root rot in trees.</title>
        <authorList>
            <person name="Chung C.L."/>
            <person name="Lee T.J."/>
            <person name="Akiba M."/>
            <person name="Lee H.H."/>
            <person name="Kuo T.H."/>
            <person name="Liu D."/>
            <person name="Ke H.M."/>
            <person name="Yokoi T."/>
            <person name="Roa M.B."/>
            <person name="Lu M.J."/>
            <person name="Chang Y.Y."/>
            <person name="Ann P.J."/>
            <person name="Tsai J.N."/>
            <person name="Chen C.Y."/>
            <person name="Tzean S.S."/>
            <person name="Ota Y."/>
            <person name="Hattori T."/>
            <person name="Sahashi N."/>
            <person name="Liou R.F."/>
            <person name="Kikuchi T."/>
            <person name="Tsai I.J."/>
        </authorList>
    </citation>
    <scope>NUCLEOTIDE SEQUENCE [LARGE SCALE GENOMIC DNA]</scope>
    <source>
        <strain evidence="9 10">FFPRI411160</strain>
    </source>
</reference>
<evidence type="ECO:0000313" key="10">
    <source>
        <dbReference type="Proteomes" id="UP000217199"/>
    </source>
</evidence>
<feature type="transmembrane region" description="Helical" evidence="7">
    <location>
        <begin position="228"/>
        <end position="250"/>
    </location>
</feature>
<feature type="transmembrane region" description="Helical" evidence="7">
    <location>
        <begin position="335"/>
        <end position="356"/>
    </location>
</feature>
<dbReference type="PRINTS" id="PR01035">
    <property type="entry name" value="TCRTETA"/>
</dbReference>
<dbReference type="InterPro" id="IPR020846">
    <property type="entry name" value="MFS_dom"/>
</dbReference>
<dbReference type="PANTHER" id="PTHR23504:SF15">
    <property type="entry name" value="MAJOR FACILITATOR SUPERFAMILY (MFS) PROFILE DOMAIN-CONTAINING PROTEIN"/>
    <property type="match status" value="1"/>
</dbReference>
<proteinExistence type="predicted"/>
<evidence type="ECO:0000256" key="6">
    <source>
        <dbReference type="SAM" id="MobiDB-lite"/>
    </source>
</evidence>
<feature type="region of interest" description="Disordered" evidence="6">
    <location>
        <begin position="23"/>
        <end position="43"/>
    </location>
</feature>
<evidence type="ECO:0000259" key="8">
    <source>
        <dbReference type="PROSITE" id="PS50850"/>
    </source>
</evidence>
<evidence type="ECO:0000313" key="9">
    <source>
        <dbReference type="EMBL" id="PAV19859.1"/>
    </source>
</evidence>
<keyword evidence="2" id="KW-0813">Transport</keyword>
<name>A0A286UK08_9AGAM</name>
<dbReference type="GO" id="GO:0016020">
    <property type="term" value="C:membrane"/>
    <property type="evidence" value="ECO:0007669"/>
    <property type="project" value="UniProtKB-SubCell"/>
</dbReference>
<feature type="transmembrane region" description="Helical" evidence="7">
    <location>
        <begin position="57"/>
        <end position="76"/>
    </location>
</feature>
<dbReference type="EMBL" id="NBII01000004">
    <property type="protein sequence ID" value="PAV19859.1"/>
    <property type="molecule type" value="Genomic_DNA"/>
</dbReference>
<feature type="transmembrane region" description="Helical" evidence="7">
    <location>
        <begin position="392"/>
        <end position="410"/>
    </location>
</feature>
<evidence type="ECO:0000256" key="1">
    <source>
        <dbReference type="ARBA" id="ARBA00004141"/>
    </source>
</evidence>
<evidence type="ECO:0000256" key="2">
    <source>
        <dbReference type="ARBA" id="ARBA00022448"/>
    </source>
</evidence>
<evidence type="ECO:0000256" key="7">
    <source>
        <dbReference type="SAM" id="Phobius"/>
    </source>
</evidence>
<gene>
    <name evidence="9" type="ORF">PNOK_0479300</name>
</gene>
<dbReference type="OrthoDB" id="419616at2759"/>
<dbReference type="InterPro" id="IPR001958">
    <property type="entry name" value="Tet-R_TetA/multi-R_MdtG-like"/>
</dbReference>
<feature type="transmembrane region" description="Helical" evidence="7">
    <location>
        <begin position="297"/>
        <end position="315"/>
    </location>
</feature>
<protein>
    <submittedName>
        <fullName evidence="9">MFS general substrate transporter</fullName>
    </submittedName>
</protein>
<evidence type="ECO:0000256" key="3">
    <source>
        <dbReference type="ARBA" id="ARBA00022692"/>
    </source>
</evidence>
<feature type="transmembrane region" description="Helical" evidence="7">
    <location>
        <begin position="96"/>
        <end position="117"/>
    </location>
</feature>
<comment type="caution">
    <text evidence="9">The sequence shown here is derived from an EMBL/GenBank/DDBJ whole genome shotgun (WGS) entry which is preliminary data.</text>
</comment>
<dbReference type="InterPro" id="IPR036259">
    <property type="entry name" value="MFS_trans_sf"/>
</dbReference>
<dbReference type="Proteomes" id="UP000217199">
    <property type="component" value="Unassembled WGS sequence"/>
</dbReference>
<dbReference type="Gene3D" id="1.20.1250.20">
    <property type="entry name" value="MFS general substrate transporter like domains"/>
    <property type="match status" value="1"/>
</dbReference>
<keyword evidence="10" id="KW-1185">Reference proteome</keyword>
<dbReference type="InParanoid" id="A0A286UK08"/>
<keyword evidence="3 7" id="KW-0812">Transmembrane</keyword>
<feature type="domain" description="Major facilitator superfamily (MFS) profile" evidence="8">
    <location>
        <begin position="54"/>
        <end position="494"/>
    </location>
</feature>
<keyword evidence="4 7" id="KW-1133">Transmembrane helix</keyword>
<organism evidence="9 10">
    <name type="scientific">Pyrrhoderma noxium</name>
    <dbReference type="NCBI Taxonomy" id="2282107"/>
    <lineage>
        <taxon>Eukaryota</taxon>
        <taxon>Fungi</taxon>
        <taxon>Dikarya</taxon>
        <taxon>Basidiomycota</taxon>
        <taxon>Agaricomycotina</taxon>
        <taxon>Agaricomycetes</taxon>
        <taxon>Hymenochaetales</taxon>
        <taxon>Hymenochaetaceae</taxon>
        <taxon>Pyrrhoderma</taxon>
    </lineage>
</organism>
<dbReference type="InterPro" id="IPR011701">
    <property type="entry name" value="MFS"/>
</dbReference>
<keyword evidence="5 7" id="KW-0472">Membrane</keyword>
<feature type="transmembrane region" description="Helical" evidence="7">
    <location>
        <begin position="431"/>
        <end position="453"/>
    </location>
</feature>
<feature type="transmembrane region" description="Helical" evidence="7">
    <location>
        <begin position="129"/>
        <end position="146"/>
    </location>
</feature>